<keyword evidence="2 7" id="KW-0396">Initiation factor</keyword>
<dbReference type="Pfam" id="PF00400">
    <property type="entry name" value="WD40"/>
    <property type="match status" value="1"/>
</dbReference>
<dbReference type="InterPro" id="IPR016650">
    <property type="entry name" value="eIF3e"/>
</dbReference>
<feature type="compositionally biased region" description="Low complexity" evidence="5">
    <location>
        <begin position="564"/>
        <end position="592"/>
    </location>
</feature>
<feature type="compositionally biased region" description="Basic and acidic residues" evidence="5">
    <location>
        <begin position="959"/>
        <end position="989"/>
    </location>
</feature>
<evidence type="ECO:0000256" key="2">
    <source>
        <dbReference type="ARBA" id="ARBA00022540"/>
    </source>
</evidence>
<feature type="repeat" description="WD" evidence="4">
    <location>
        <begin position="756"/>
        <end position="797"/>
    </location>
</feature>
<accession>A0ABQ8YBK6</accession>
<dbReference type="SUPFAM" id="SSF50978">
    <property type="entry name" value="WD40 repeat-like"/>
    <property type="match status" value="2"/>
</dbReference>
<protein>
    <submittedName>
        <fullName evidence="7">Eukaryotic translation initiation factor 3 subunit e</fullName>
    </submittedName>
</protein>
<comment type="caution">
    <text evidence="7">The sequence shown here is derived from an EMBL/GenBank/DDBJ whole genome shotgun (WGS) entry which is preliminary data.</text>
</comment>
<feature type="compositionally biased region" description="Basic and acidic residues" evidence="5">
    <location>
        <begin position="844"/>
        <end position="880"/>
    </location>
</feature>
<feature type="compositionally biased region" description="Polar residues" evidence="5">
    <location>
        <begin position="599"/>
        <end position="610"/>
    </location>
</feature>
<dbReference type="EMBL" id="JAOAOG010000185">
    <property type="protein sequence ID" value="KAJ6241978.1"/>
    <property type="molecule type" value="Genomic_DNA"/>
</dbReference>
<evidence type="ECO:0000256" key="1">
    <source>
        <dbReference type="ARBA" id="ARBA00022490"/>
    </source>
</evidence>
<dbReference type="InterPro" id="IPR019010">
    <property type="entry name" value="eIF3e_N"/>
</dbReference>
<dbReference type="PANTHER" id="PTHR10317">
    <property type="entry name" value="EUKARYOTIC TRANSLATION INITIATION FACTOR 3 SUBUNIT E"/>
    <property type="match status" value="1"/>
</dbReference>
<organism evidence="7 8">
    <name type="scientific">Anaeramoeba flamelloides</name>
    <dbReference type="NCBI Taxonomy" id="1746091"/>
    <lineage>
        <taxon>Eukaryota</taxon>
        <taxon>Metamonada</taxon>
        <taxon>Anaeramoebidae</taxon>
        <taxon>Anaeramoeba</taxon>
    </lineage>
</organism>
<dbReference type="SMART" id="SM01186">
    <property type="entry name" value="eIF3_N"/>
    <property type="match status" value="1"/>
</dbReference>
<dbReference type="InterPro" id="IPR024977">
    <property type="entry name" value="Apc4-like_WD40_dom"/>
</dbReference>
<dbReference type="Proteomes" id="UP001150062">
    <property type="component" value="Unassembled WGS sequence"/>
</dbReference>
<name>A0ABQ8YBK6_9EUKA</name>
<dbReference type="InterPro" id="IPR001680">
    <property type="entry name" value="WD40_rpt"/>
</dbReference>
<dbReference type="Gene3D" id="2.130.10.10">
    <property type="entry name" value="YVTN repeat-like/Quinoprotein amine dehydrogenase"/>
    <property type="match status" value="3"/>
</dbReference>
<dbReference type="GO" id="GO:0003743">
    <property type="term" value="F:translation initiation factor activity"/>
    <property type="evidence" value="ECO:0007669"/>
    <property type="project" value="UniProtKB-KW"/>
</dbReference>
<evidence type="ECO:0000313" key="7">
    <source>
        <dbReference type="EMBL" id="KAJ6241978.1"/>
    </source>
</evidence>
<dbReference type="InterPro" id="IPR015943">
    <property type="entry name" value="WD40/YVTN_repeat-like_dom_sf"/>
</dbReference>
<gene>
    <name evidence="7" type="ORF">M0813_23121</name>
</gene>
<evidence type="ECO:0000256" key="5">
    <source>
        <dbReference type="SAM" id="MobiDB-lite"/>
    </source>
</evidence>
<feature type="region of interest" description="Disordered" evidence="5">
    <location>
        <begin position="959"/>
        <end position="991"/>
    </location>
</feature>
<dbReference type="PROSITE" id="PS50294">
    <property type="entry name" value="WD_REPEATS_REGION"/>
    <property type="match status" value="1"/>
</dbReference>
<evidence type="ECO:0000259" key="6">
    <source>
        <dbReference type="SMART" id="SM01186"/>
    </source>
</evidence>
<reference evidence="7" key="1">
    <citation type="submission" date="2022-08" db="EMBL/GenBank/DDBJ databases">
        <title>Novel sulfate-reducing endosymbionts in the free-living metamonad Anaeramoeba.</title>
        <authorList>
            <person name="Jerlstrom-Hultqvist J."/>
            <person name="Cepicka I."/>
            <person name="Gallot-Lavallee L."/>
            <person name="Salas-Leiva D."/>
            <person name="Curtis B.A."/>
            <person name="Zahonova K."/>
            <person name="Pipaliya S."/>
            <person name="Dacks J."/>
            <person name="Roger A.J."/>
        </authorList>
    </citation>
    <scope>NUCLEOTIDE SEQUENCE</scope>
    <source>
        <strain evidence="7">Schooner1</strain>
    </source>
</reference>
<sequence length="1383" mass="158743">MSELGSKHDLTSSISKFLDDHFVLLVLKFLEERDFNNKNQKNLAISKLNVLQKTNRHEDSIKLYKEINETEKVPKEMLEKNQKFLKQFDNWLKLSKPIIELLPKIVNPKKDTSIEQLKKENNITEENVNSLLQYSRGLYGRGDYLTSLEYLKITQLLCSEDSLKLEIQWGKVSCLLLLPNERERLPLEFETLRTLIDSSRKNKSKKKILQEKTWLLHWALCYYFTSDEKTASQFVDKFFYGHYVEVISSICPYLLRYLVISTFLNSKRKNYTRDLARLIKQQRPYYSDPITEVVYQIYITSDLEKAQEMYEESIKVMTGDFFLHRFIEKFTYGVRASIFESFCRIHRSFYVSEFSNLIKVNDDFAKKFMNGHAKLLAMELTYGKDDFVKAGSQNTIRRQFNTRTRYQNQRSSFQFKTKEQGLLKITLYRYIIDKEDPIIGTFQIGLPEIKKLSVQTDDFAVKSKTRIGSLRLSFQNLNVQISKPKPNRRQALLRYLEEGSRFAQTGSSTLNHNNWRSISKIILTKGITRNNSMRISSATPYDLLNVDQMKTDENYNLLTSINSNLSQNTTTNTNTNTNTTTNTNTNTNSNTSESDESGSESQRWKSLNKGNYTRKSMDNIFEKKSTLSWEGQFKKVQETSMANGTNAKATTNHLKRSTTTDTTYQTENSNEFQEKITSTSTNSLISTSNKKKEYQSQIKKELKRPKKAIKNLEFVFGFGQEDNWEKMAFLNDGKIAYRAGRIAIIYDPEDHSQKFFTHHKRKIVSLIVSKNRRLIATASLDGLVCIWDYHNMQIIRDFKIPRKCRLITMDFSYPFEKRHGKGSNGFSFFATICTIKSVPKSKSNKNDNDTNSKEKNEKDNDLGSKSENVSNEKKDNKKEIENEDEDKGVENKKYRLLVWNLGNLQDKNKIVAKKLAASNSFKEKMVKVLFNPENPMKIISCGDKKLLFHQIRGFSISKDENNDAEGERKMIGGKRTGENGKKRKEKEGKNNNTIKIRTREGNWVKELPKILFCALFASKNEKILTGTSNGNILVWSAKTREIIGKHKANNGPTFCLSGATRQSAFISGGKDGKVSIWGDGDFDKRKTQAFKYGSIVSLDIHNGVILLATSENRILSMRSLDAKNVMEITTGAKNVVSSLSLHPSCSMIAVGTESGDLQMMNLTTRKQVNSKNISTLISQLQFSPGGKFLALGLNDGTLTIVNSQTLKQIATKSSNSSPIAFITWSANSKLIAVAHRLGAIIVYKFGSNSLKLDNKWDTLKQGLPRAIDLSTNRKYLRAAVDNKIIGWRIKNNQILSKGLVGIMWQSQYSELYKKYSHSRIIDYHEDCVALPNNKDSIQIYQKNKLQDNLHFFHTNSVRCLLVVQGSYLISTTENGKEIYLWRI</sequence>
<dbReference type="Pfam" id="PF12894">
    <property type="entry name" value="ANAPC4_WD40"/>
    <property type="match status" value="1"/>
</dbReference>
<evidence type="ECO:0000256" key="4">
    <source>
        <dbReference type="PROSITE-ProRule" id="PRU00221"/>
    </source>
</evidence>
<proteinExistence type="predicted"/>
<evidence type="ECO:0000313" key="8">
    <source>
        <dbReference type="Proteomes" id="UP001150062"/>
    </source>
</evidence>
<dbReference type="InterPro" id="IPR036322">
    <property type="entry name" value="WD40_repeat_dom_sf"/>
</dbReference>
<keyword evidence="4" id="KW-0853">WD repeat</keyword>
<dbReference type="Pfam" id="PF09440">
    <property type="entry name" value="eIF3_N"/>
    <property type="match status" value="1"/>
</dbReference>
<feature type="region of interest" description="Disordered" evidence="5">
    <location>
        <begin position="564"/>
        <end position="610"/>
    </location>
</feature>
<feature type="region of interest" description="Disordered" evidence="5">
    <location>
        <begin position="840"/>
        <end position="886"/>
    </location>
</feature>
<keyword evidence="8" id="KW-1185">Reference proteome</keyword>
<keyword evidence="1" id="KW-0963">Cytoplasm</keyword>
<dbReference type="SMART" id="SM00320">
    <property type="entry name" value="WD40"/>
    <property type="match status" value="7"/>
</dbReference>
<keyword evidence="3" id="KW-0648">Protein biosynthesis</keyword>
<dbReference type="PROSITE" id="PS50082">
    <property type="entry name" value="WD_REPEATS_2"/>
    <property type="match status" value="1"/>
</dbReference>
<evidence type="ECO:0000256" key="3">
    <source>
        <dbReference type="ARBA" id="ARBA00022917"/>
    </source>
</evidence>
<feature type="domain" description="Eukaryotic translation initiation factor 3 subunit E N-terminal" evidence="6">
    <location>
        <begin position="9"/>
        <end position="138"/>
    </location>
</feature>